<dbReference type="Pfam" id="PF06580">
    <property type="entry name" value="His_kinase"/>
    <property type="match status" value="1"/>
</dbReference>
<feature type="transmembrane region" description="Helical" evidence="2">
    <location>
        <begin position="93"/>
        <end position="117"/>
    </location>
</feature>
<keyword evidence="5" id="KW-1185">Reference proteome</keyword>
<keyword evidence="2" id="KW-1133">Transmembrane helix</keyword>
<dbReference type="Proteomes" id="UP001164653">
    <property type="component" value="Chromosome"/>
</dbReference>
<name>A0A9E8N892_9BACT</name>
<feature type="coiled-coil region" evidence="1">
    <location>
        <begin position="161"/>
        <end position="193"/>
    </location>
</feature>
<dbReference type="KEGG" id="dpf:ON006_23010"/>
<organism evidence="4 5">
    <name type="scientific">Dyadobacter pollutisoli</name>
    <dbReference type="NCBI Taxonomy" id="2910158"/>
    <lineage>
        <taxon>Bacteria</taxon>
        <taxon>Pseudomonadati</taxon>
        <taxon>Bacteroidota</taxon>
        <taxon>Cytophagia</taxon>
        <taxon>Cytophagales</taxon>
        <taxon>Spirosomataceae</taxon>
        <taxon>Dyadobacter</taxon>
    </lineage>
</organism>
<evidence type="ECO:0000259" key="3">
    <source>
        <dbReference type="Pfam" id="PF06580"/>
    </source>
</evidence>
<sequence length="367" mass="42741">MSQLRSIYPLSSRQKWELGAGVAVIYLPLRIYMNVIGIDQAIFFHKFPLWIIELTITIIFFSLWIIVTERLQYHIAGIWGEDVLDEFRFLNQLFTLLIAIGLAVLFNAAFGVMWHWMESVWDNKTFEMPSFSLDRLSRPKRRANNSITVMALMATYYLASNKRASQRLQQVHINEERLEKENIKAHFNALKNQISPHFLFNNFSVLTTLVETNQEQSIVFIGRLSKAYRYILEQSDFEYIKLRTEIEFLETYMFLLKTRFEDKINLDVSVSAEEMDHYSIVPLTLQLLIENAVKHNSMSAQNPLTISIFIEGEFLVVSNPVQLRELPEPSTKLGLQNIINRYKLLIGRVVLVVQEGGQFIVKIPLIQ</sequence>
<reference evidence="4" key="1">
    <citation type="submission" date="2022-11" db="EMBL/GenBank/DDBJ databases">
        <title>Dyadobacter pollutisoli sp. nov., isolated from plastic dumped soil.</title>
        <authorList>
            <person name="Kim J.M."/>
            <person name="Kim K.R."/>
            <person name="Lee J.K."/>
            <person name="Hao L."/>
            <person name="Jeon C.O."/>
        </authorList>
    </citation>
    <scope>NUCLEOTIDE SEQUENCE</scope>
    <source>
        <strain evidence="4">U1</strain>
    </source>
</reference>
<keyword evidence="4" id="KW-0418">Kinase</keyword>
<gene>
    <name evidence="4" type="ORF">ON006_23010</name>
</gene>
<dbReference type="InterPro" id="IPR050640">
    <property type="entry name" value="Bact_2-comp_sensor_kinase"/>
</dbReference>
<evidence type="ECO:0000313" key="5">
    <source>
        <dbReference type="Proteomes" id="UP001164653"/>
    </source>
</evidence>
<protein>
    <submittedName>
        <fullName evidence="4">Histidine kinase</fullName>
    </submittedName>
</protein>
<proteinExistence type="predicted"/>
<dbReference type="PANTHER" id="PTHR34220">
    <property type="entry name" value="SENSOR HISTIDINE KINASE YPDA"/>
    <property type="match status" value="1"/>
</dbReference>
<feature type="transmembrane region" description="Helical" evidence="2">
    <location>
        <begin position="49"/>
        <end position="67"/>
    </location>
</feature>
<dbReference type="RefSeq" id="WP_244822376.1">
    <property type="nucleotide sequence ID" value="NZ_CP112998.1"/>
</dbReference>
<keyword evidence="1" id="KW-0175">Coiled coil</keyword>
<accession>A0A9E8N892</accession>
<keyword evidence="2" id="KW-0472">Membrane</keyword>
<feature type="transmembrane region" description="Helical" evidence="2">
    <location>
        <begin position="20"/>
        <end position="43"/>
    </location>
</feature>
<dbReference type="InterPro" id="IPR010559">
    <property type="entry name" value="Sig_transdc_His_kin_internal"/>
</dbReference>
<keyword evidence="4" id="KW-0808">Transferase</keyword>
<dbReference type="PANTHER" id="PTHR34220:SF7">
    <property type="entry name" value="SENSOR HISTIDINE KINASE YPDA"/>
    <property type="match status" value="1"/>
</dbReference>
<dbReference type="GO" id="GO:0000155">
    <property type="term" value="F:phosphorelay sensor kinase activity"/>
    <property type="evidence" value="ECO:0007669"/>
    <property type="project" value="InterPro"/>
</dbReference>
<keyword evidence="2" id="KW-0812">Transmembrane</keyword>
<evidence type="ECO:0000256" key="1">
    <source>
        <dbReference type="SAM" id="Coils"/>
    </source>
</evidence>
<dbReference type="AlphaFoldDB" id="A0A9E8N892"/>
<dbReference type="GO" id="GO:0016020">
    <property type="term" value="C:membrane"/>
    <property type="evidence" value="ECO:0007669"/>
    <property type="project" value="InterPro"/>
</dbReference>
<dbReference type="EMBL" id="CP112998">
    <property type="protein sequence ID" value="WAC10603.1"/>
    <property type="molecule type" value="Genomic_DNA"/>
</dbReference>
<evidence type="ECO:0000313" key="4">
    <source>
        <dbReference type="EMBL" id="WAC10603.1"/>
    </source>
</evidence>
<evidence type="ECO:0000256" key="2">
    <source>
        <dbReference type="SAM" id="Phobius"/>
    </source>
</evidence>
<feature type="domain" description="Signal transduction histidine kinase internal region" evidence="3">
    <location>
        <begin position="186"/>
        <end position="264"/>
    </location>
</feature>